<proteinExistence type="predicted"/>
<protein>
    <submittedName>
        <fullName evidence="2">Uncharacterized protein</fullName>
    </submittedName>
</protein>
<evidence type="ECO:0000313" key="2">
    <source>
        <dbReference type="EMBL" id="CAG2053352.1"/>
    </source>
</evidence>
<dbReference type="InterPro" id="IPR035979">
    <property type="entry name" value="RBD_domain_sf"/>
</dbReference>
<feature type="region of interest" description="Disordered" evidence="1">
    <location>
        <begin position="147"/>
        <end position="177"/>
    </location>
</feature>
<dbReference type="InterPro" id="IPR052768">
    <property type="entry name" value="RBM25"/>
</dbReference>
<feature type="compositionally biased region" description="Pro residues" evidence="1">
    <location>
        <begin position="155"/>
        <end position="170"/>
    </location>
</feature>
<accession>A0ABN7NJA8</accession>
<evidence type="ECO:0000256" key="1">
    <source>
        <dbReference type="SAM" id="MobiDB-lite"/>
    </source>
</evidence>
<dbReference type="EMBL" id="CAJPIN010000325">
    <property type="protein sequence ID" value="CAG2053352.1"/>
    <property type="molecule type" value="Genomic_DNA"/>
</dbReference>
<name>A0ABN7NJA8_TIMPD</name>
<dbReference type="PANTHER" id="PTHR18806:SF4">
    <property type="entry name" value="RNA-BINDING PROTEIN 25"/>
    <property type="match status" value="1"/>
</dbReference>
<evidence type="ECO:0000313" key="3">
    <source>
        <dbReference type="Proteomes" id="UP001153148"/>
    </source>
</evidence>
<dbReference type="SUPFAM" id="SSF54928">
    <property type="entry name" value="RNA-binding domain, RBD"/>
    <property type="match status" value="1"/>
</dbReference>
<dbReference type="Proteomes" id="UP001153148">
    <property type="component" value="Unassembled WGS sequence"/>
</dbReference>
<gene>
    <name evidence="2" type="ORF">TPAB3V08_LOCUS409</name>
</gene>
<dbReference type="PANTHER" id="PTHR18806">
    <property type="entry name" value="RBM25 PROTEIN"/>
    <property type="match status" value="1"/>
</dbReference>
<organism evidence="2 3">
    <name type="scientific">Timema podura</name>
    <name type="common">Walking stick</name>
    <dbReference type="NCBI Taxonomy" id="61482"/>
    <lineage>
        <taxon>Eukaryota</taxon>
        <taxon>Metazoa</taxon>
        <taxon>Ecdysozoa</taxon>
        <taxon>Arthropoda</taxon>
        <taxon>Hexapoda</taxon>
        <taxon>Insecta</taxon>
        <taxon>Pterygota</taxon>
        <taxon>Neoptera</taxon>
        <taxon>Polyneoptera</taxon>
        <taxon>Phasmatodea</taxon>
        <taxon>Timematodea</taxon>
        <taxon>Timematoidea</taxon>
        <taxon>Timematidae</taxon>
        <taxon>Timema</taxon>
    </lineage>
</organism>
<reference evidence="2" key="1">
    <citation type="submission" date="2021-03" db="EMBL/GenBank/DDBJ databases">
        <authorList>
            <person name="Tran Van P."/>
        </authorList>
    </citation>
    <scope>NUCLEOTIDE SEQUENCE</scope>
</reference>
<comment type="caution">
    <text evidence="2">The sequence shown here is derived from an EMBL/GenBank/DDBJ whole genome shotgun (WGS) entry which is preliminary data.</text>
</comment>
<keyword evidence="3" id="KW-1185">Reference proteome</keyword>
<sequence length="302" mass="34396">MPKGAKRKKGIICADPIWKLAEFRALPTQAFGFCEYGSPDSGLRAIRLLHDMQVGDKQLVVKVDAKTKTILDEYKAERRRKLKGRSPLQDETPDEEDYMDDMMKHTDKMAIDRIMLTMEDYESDMTNFSNSEDRKISRTQEKLIKLSQAQGEQQDPPPSDASVEKPPPVHPIEIRTPISPSSTAELNATSALANYVTEAGFIVLEDVDIEEGKRDLITREIGKFREIMKADLVALFKCKAPSGEIRVYTRFERKLTDPTYFSAMRSNSYRPFNLFFSPQFLIYLNSFCSVQANSSFLSLRAP</sequence>